<dbReference type="PANTHER" id="PTHR11786">
    <property type="entry name" value="N-HYDROXYARYLAMINE O-ACETYLTRANSFERASE"/>
    <property type="match status" value="1"/>
</dbReference>
<evidence type="ECO:0000256" key="2">
    <source>
        <dbReference type="RuleBase" id="RU003452"/>
    </source>
</evidence>
<comment type="similarity">
    <text evidence="1 2">Belongs to the arylamine N-acetyltransferase family.</text>
</comment>
<dbReference type="GO" id="GO:0016407">
    <property type="term" value="F:acetyltransferase activity"/>
    <property type="evidence" value="ECO:0007669"/>
    <property type="project" value="InterPro"/>
</dbReference>
<gene>
    <name evidence="3" type="ORF">DBO85_15205</name>
</gene>
<reference evidence="3 4" key="1">
    <citation type="submission" date="2018-04" db="EMBL/GenBank/DDBJ databases">
        <title>Pseudomonas sp. nov., isolated from mangrove soil.</title>
        <authorList>
            <person name="Chen C."/>
        </authorList>
    </citation>
    <scope>NUCLEOTIDE SEQUENCE [LARGE SCALE GENOMIC DNA]</scope>
    <source>
        <strain evidence="3 4">TC-11</strain>
    </source>
</reference>
<dbReference type="OrthoDB" id="7181050at2"/>
<evidence type="ECO:0000313" key="4">
    <source>
        <dbReference type="Proteomes" id="UP000244064"/>
    </source>
</evidence>
<dbReference type="PANTHER" id="PTHR11786:SF0">
    <property type="entry name" value="ARYLAMINE N-ACETYLTRANSFERASE 4-RELATED"/>
    <property type="match status" value="1"/>
</dbReference>
<evidence type="ECO:0000313" key="3">
    <source>
        <dbReference type="EMBL" id="PTU73656.1"/>
    </source>
</evidence>
<keyword evidence="4" id="KW-1185">Reference proteome</keyword>
<dbReference type="InterPro" id="IPR001447">
    <property type="entry name" value="Arylamine_N-AcTrfase"/>
</dbReference>
<accession>A0A2T5P7F2</accession>
<comment type="caution">
    <text evidence="3">The sequence shown here is derived from an EMBL/GenBank/DDBJ whole genome shotgun (WGS) entry which is preliminary data.</text>
</comment>
<dbReference type="Proteomes" id="UP000244064">
    <property type="component" value="Unassembled WGS sequence"/>
</dbReference>
<dbReference type="RefSeq" id="WP_108108099.1">
    <property type="nucleotide sequence ID" value="NZ_QASN01000020.1"/>
</dbReference>
<keyword evidence="3" id="KW-0808">Transferase</keyword>
<dbReference type="Gene3D" id="2.40.128.150">
    <property type="entry name" value="Cysteine proteinases"/>
    <property type="match status" value="1"/>
</dbReference>
<dbReference type="PRINTS" id="PR01543">
    <property type="entry name" value="ANATRNSFRASE"/>
</dbReference>
<name>A0A2T5P7F2_9PSED</name>
<dbReference type="InterPro" id="IPR038765">
    <property type="entry name" value="Papain-like_cys_pep_sf"/>
</dbReference>
<organism evidence="3 4">
    <name type="scientific">Pseudomonas mangrovi</name>
    <dbReference type="NCBI Taxonomy" id="2161748"/>
    <lineage>
        <taxon>Bacteria</taxon>
        <taxon>Pseudomonadati</taxon>
        <taxon>Pseudomonadota</taxon>
        <taxon>Gammaproteobacteria</taxon>
        <taxon>Pseudomonadales</taxon>
        <taxon>Pseudomonadaceae</taxon>
        <taxon>Pseudomonas</taxon>
    </lineage>
</organism>
<sequence>MSERFTLDLDGYLKRLGYSAPPPATLETLRELQLRHTAEFPFETLATLLRTPVHVDPHTVQEKLLRQGRGGYCYELNQLFLLLLQALGFDARALTGRVLLGGPEDARPARTHMLILVTLEGVRYIVDVGFGGMVPTAPLLLDSEAQQQTPHEPYRLSLAGGTYTLRALVLDSWRVMYVFDLQEVAEIDYTVGSWYVSTHPDSPFLGQLRVARTGRGLRKTLNAGSFAVHRMGQPSERVELPDAAAVLDVLRNEFAIRLPDHPQLHSSIERLLAETAGKSSA</sequence>
<proteinExistence type="inferred from homology"/>
<protein>
    <submittedName>
        <fullName evidence="3">Arylamine N-acetyltransferase</fullName>
    </submittedName>
</protein>
<dbReference type="EMBL" id="QASN01000020">
    <property type="protein sequence ID" value="PTU73656.1"/>
    <property type="molecule type" value="Genomic_DNA"/>
</dbReference>
<dbReference type="Gene3D" id="3.30.2140.10">
    <property type="entry name" value="Arylamine N-acetyltransferase"/>
    <property type="match status" value="1"/>
</dbReference>
<dbReference type="AlphaFoldDB" id="A0A2T5P7F2"/>
<evidence type="ECO:0000256" key="1">
    <source>
        <dbReference type="ARBA" id="ARBA00006547"/>
    </source>
</evidence>
<dbReference type="Pfam" id="PF00797">
    <property type="entry name" value="Acetyltransf_2"/>
    <property type="match status" value="1"/>
</dbReference>
<dbReference type="SUPFAM" id="SSF54001">
    <property type="entry name" value="Cysteine proteinases"/>
    <property type="match status" value="1"/>
</dbReference>